<dbReference type="CDD" id="cd06225">
    <property type="entry name" value="HAMP"/>
    <property type="match status" value="1"/>
</dbReference>
<dbReference type="InterPro" id="IPR003660">
    <property type="entry name" value="HAMP_dom"/>
</dbReference>
<evidence type="ECO:0000256" key="4">
    <source>
        <dbReference type="ARBA" id="ARBA00022475"/>
    </source>
</evidence>
<dbReference type="EMBL" id="CP013236">
    <property type="protein sequence ID" value="AMP16632.1"/>
    <property type="molecule type" value="Genomic_DNA"/>
</dbReference>
<dbReference type="Pfam" id="PF02518">
    <property type="entry name" value="HATPase_c"/>
    <property type="match status" value="1"/>
</dbReference>
<dbReference type="InterPro" id="IPR003594">
    <property type="entry name" value="HATPase_dom"/>
</dbReference>
<keyword evidence="10" id="KW-0472">Membrane</keyword>
<dbReference type="InterPro" id="IPR005467">
    <property type="entry name" value="His_kinase_dom"/>
</dbReference>
<dbReference type="Proteomes" id="UP000074914">
    <property type="component" value="Chromosome"/>
</dbReference>
<gene>
    <name evidence="13" type="ORF">CPter291_4406</name>
</gene>
<evidence type="ECO:0000256" key="1">
    <source>
        <dbReference type="ARBA" id="ARBA00000085"/>
    </source>
</evidence>
<dbReference type="InterPro" id="IPR003661">
    <property type="entry name" value="HisK_dim/P_dom"/>
</dbReference>
<dbReference type="Pfam" id="PF00672">
    <property type="entry name" value="HAMP"/>
    <property type="match status" value="1"/>
</dbReference>
<feature type="domain" description="Histidine kinase" evidence="11">
    <location>
        <begin position="215"/>
        <end position="429"/>
    </location>
</feature>
<evidence type="ECO:0000256" key="5">
    <source>
        <dbReference type="ARBA" id="ARBA00022553"/>
    </source>
</evidence>
<keyword evidence="10" id="KW-0812">Transmembrane</keyword>
<keyword evidence="6" id="KW-0808">Transferase</keyword>
<keyword evidence="8" id="KW-0418">Kinase</keyword>
<dbReference type="Pfam" id="PF00512">
    <property type="entry name" value="HisKA"/>
    <property type="match status" value="1"/>
</dbReference>
<dbReference type="PROSITE" id="PS50109">
    <property type="entry name" value="HIS_KIN"/>
    <property type="match status" value="1"/>
</dbReference>
<dbReference type="RefSeq" id="WP_062118710.1">
    <property type="nucleotide sequence ID" value="NZ_CP013236.1"/>
</dbReference>
<dbReference type="SMART" id="SM00304">
    <property type="entry name" value="HAMP"/>
    <property type="match status" value="1"/>
</dbReference>
<accession>A0ABM5ZBT4</accession>
<dbReference type="Gene3D" id="1.10.287.130">
    <property type="match status" value="1"/>
</dbReference>
<evidence type="ECO:0000313" key="13">
    <source>
        <dbReference type="EMBL" id="AMP16632.1"/>
    </source>
</evidence>
<keyword evidence="10" id="KW-1133">Transmembrane helix</keyword>
<dbReference type="InterPro" id="IPR036890">
    <property type="entry name" value="HATPase_C_sf"/>
</dbReference>
<evidence type="ECO:0000313" key="14">
    <source>
        <dbReference type="Proteomes" id="UP000074914"/>
    </source>
</evidence>
<evidence type="ECO:0000256" key="8">
    <source>
        <dbReference type="ARBA" id="ARBA00022777"/>
    </source>
</evidence>
<keyword evidence="7" id="KW-0547">Nucleotide-binding</keyword>
<dbReference type="PROSITE" id="PS50885">
    <property type="entry name" value="HAMP"/>
    <property type="match status" value="1"/>
</dbReference>
<comment type="subcellular location">
    <subcellularLocation>
        <location evidence="2">Cell membrane</location>
        <topology evidence="2">Multi-pass membrane protein</topology>
    </subcellularLocation>
</comment>
<keyword evidence="4" id="KW-1003">Cell membrane</keyword>
<comment type="catalytic activity">
    <reaction evidence="1">
        <text>ATP + protein L-histidine = ADP + protein N-phospho-L-histidine.</text>
        <dbReference type="EC" id="2.7.13.3"/>
    </reaction>
</comment>
<dbReference type="InterPro" id="IPR050980">
    <property type="entry name" value="2C_sensor_his_kinase"/>
</dbReference>
<feature type="domain" description="HAMP" evidence="12">
    <location>
        <begin position="159"/>
        <end position="207"/>
    </location>
</feature>
<dbReference type="Gene3D" id="3.30.565.10">
    <property type="entry name" value="Histidine kinase-like ATPase, C-terminal domain"/>
    <property type="match status" value="1"/>
</dbReference>
<dbReference type="InterPro" id="IPR004358">
    <property type="entry name" value="Sig_transdc_His_kin-like_C"/>
</dbReference>
<dbReference type="PANTHER" id="PTHR44936:SF10">
    <property type="entry name" value="SENSOR PROTEIN RSTB"/>
    <property type="match status" value="1"/>
</dbReference>
<dbReference type="SUPFAM" id="SSF55874">
    <property type="entry name" value="ATPase domain of HSP90 chaperone/DNA topoisomerase II/histidine kinase"/>
    <property type="match status" value="1"/>
</dbReference>
<evidence type="ECO:0000256" key="2">
    <source>
        <dbReference type="ARBA" id="ARBA00004651"/>
    </source>
</evidence>
<feature type="transmembrane region" description="Helical" evidence="10">
    <location>
        <begin position="7"/>
        <end position="27"/>
    </location>
</feature>
<keyword evidence="9" id="KW-0067">ATP-binding</keyword>
<proteinExistence type="predicted"/>
<evidence type="ECO:0000259" key="12">
    <source>
        <dbReference type="PROSITE" id="PS50885"/>
    </source>
</evidence>
<dbReference type="PRINTS" id="PR00344">
    <property type="entry name" value="BCTRLSENSOR"/>
</dbReference>
<dbReference type="SMART" id="SM00388">
    <property type="entry name" value="HisKA"/>
    <property type="match status" value="1"/>
</dbReference>
<dbReference type="CDD" id="cd00082">
    <property type="entry name" value="HisKA"/>
    <property type="match status" value="1"/>
</dbReference>
<keyword evidence="14" id="KW-1185">Reference proteome</keyword>
<sequence>MLRILIRLYLIVAILSILSIVFVQKGFPYLFSAQFTAQMQREYISEAILLREYLGPVRNGAQQAKLDNMNRLNQQRYRRMPEAEIHSLPAKTRQELTQNGLAWIGNGDINRTNVYIALNDGSILEVHPQMSGWMEALAYVIIFSVMLGAILVWLTPHWRDLEKLRIAAARFGDGALDARAKLSENSSIKQLCAYFNNMADRIGALITAQRDMVNAASHELRTPLARLEFALVNLMDTTDDSKTHQRIKAMRKDVEELDILVGELLTLSMLEQATRPESRERIVLEDFLRAAAGVSAEELSLRRCTIVWQIAPAVQEVVIEPHSLGRAFSNLLQNALRYTHSTIRVRAEAGAASWKLIVEDDGVGIPDNDRERIFEPFYRLDRSRDRATGGYGLGLAIVKKIAERLGGGVRVTGSELGGAMFVLHFPLRGEHGAPHLSPLLIPDKAN</sequence>
<evidence type="ECO:0000256" key="10">
    <source>
        <dbReference type="SAM" id="Phobius"/>
    </source>
</evidence>
<evidence type="ECO:0000256" key="6">
    <source>
        <dbReference type="ARBA" id="ARBA00022679"/>
    </source>
</evidence>
<evidence type="ECO:0000259" key="11">
    <source>
        <dbReference type="PROSITE" id="PS50109"/>
    </source>
</evidence>
<name>A0ABM5ZBT4_9BURK</name>
<evidence type="ECO:0000256" key="7">
    <source>
        <dbReference type="ARBA" id="ARBA00022741"/>
    </source>
</evidence>
<organism evidence="13 14">
    <name type="scientific">Collimonas pratensis</name>
    <dbReference type="NCBI Taxonomy" id="279113"/>
    <lineage>
        <taxon>Bacteria</taxon>
        <taxon>Pseudomonadati</taxon>
        <taxon>Pseudomonadota</taxon>
        <taxon>Betaproteobacteria</taxon>
        <taxon>Burkholderiales</taxon>
        <taxon>Oxalobacteraceae</taxon>
        <taxon>Collimonas</taxon>
    </lineage>
</organism>
<dbReference type="InterPro" id="IPR036097">
    <property type="entry name" value="HisK_dim/P_sf"/>
</dbReference>
<dbReference type="SMART" id="SM00387">
    <property type="entry name" value="HATPase_c"/>
    <property type="match status" value="1"/>
</dbReference>
<dbReference type="PANTHER" id="PTHR44936">
    <property type="entry name" value="SENSOR PROTEIN CREC"/>
    <property type="match status" value="1"/>
</dbReference>
<protein>
    <recommendedName>
        <fullName evidence="3">histidine kinase</fullName>
        <ecNumber evidence="3">2.7.13.3</ecNumber>
    </recommendedName>
</protein>
<evidence type="ECO:0000256" key="3">
    <source>
        <dbReference type="ARBA" id="ARBA00012438"/>
    </source>
</evidence>
<feature type="transmembrane region" description="Helical" evidence="10">
    <location>
        <begin position="136"/>
        <end position="155"/>
    </location>
</feature>
<dbReference type="SUPFAM" id="SSF47384">
    <property type="entry name" value="Homodimeric domain of signal transducing histidine kinase"/>
    <property type="match status" value="1"/>
</dbReference>
<reference evidence="13 14" key="1">
    <citation type="submission" date="2015-11" db="EMBL/GenBank/DDBJ databases">
        <title>Exploring the genomic traits of fungus-feeding bacterial genus Collimonas.</title>
        <authorList>
            <person name="Song C."/>
            <person name="Schmidt R."/>
            <person name="de Jager V."/>
            <person name="Krzyzanowska D."/>
            <person name="Jongedijk E."/>
            <person name="Cankar K."/>
            <person name="Beekwilder J."/>
            <person name="van Veen A."/>
            <person name="de Boer W."/>
            <person name="van Veen J.A."/>
            <person name="Garbeva P."/>
        </authorList>
    </citation>
    <scope>NUCLEOTIDE SEQUENCE [LARGE SCALE GENOMIC DNA]</scope>
    <source>
        <strain evidence="13 14">Ter291</strain>
    </source>
</reference>
<keyword evidence="5" id="KW-0597">Phosphoprotein</keyword>
<dbReference type="EC" id="2.7.13.3" evidence="3"/>
<evidence type="ECO:0000256" key="9">
    <source>
        <dbReference type="ARBA" id="ARBA00022840"/>
    </source>
</evidence>